<dbReference type="Proteomes" id="UP000001176">
    <property type="component" value="Chromosome"/>
</dbReference>
<dbReference type="SUPFAM" id="SSF46565">
    <property type="entry name" value="Chaperone J-domain"/>
    <property type="match status" value="1"/>
</dbReference>
<keyword evidence="1" id="KW-0812">Transmembrane</keyword>
<dbReference type="InterPro" id="IPR029024">
    <property type="entry name" value="TerB-like"/>
</dbReference>
<dbReference type="KEGG" id="gdi:GDI0880"/>
<gene>
    <name evidence="3" type="primary">djlA</name>
    <name evidence="3" type="ordered locus">GDI0880</name>
</gene>
<evidence type="ECO:0000259" key="2">
    <source>
        <dbReference type="PROSITE" id="PS50076"/>
    </source>
</evidence>
<dbReference type="CDD" id="cd06257">
    <property type="entry name" value="DnaJ"/>
    <property type="match status" value="1"/>
</dbReference>
<protein>
    <submittedName>
        <fullName evidence="3">DnaJ-like protein</fullName>
    </submittedName>
</protein>
<name>A9HBJ9_GLUDA</name>
<dbReference type="InterPro" id="IPR007791">
    <property type="entry name" value="DjlA_N"/>
</dbReference>
<accession>A9HBJ9</accession>
<dbReference type="SMART" id="SM00271">
    <property type="entry name" value="DnaJ"/>
    <property type="match status" value="1"/>
</dbReference>
<dbReference type="EMBL" id="AM889285">
    <property type="protein sequence ID" value="CAP54823.1"/>
    <property type="molecule type" value="Genomic_DNA"/>
</dbReference>
<evidence type="ECO:0000313" key="3">
    <source>
        <dbReference type="EMBL" id="CAP54823.1"/>
    </source>
</evidence>
<dbReference type="PROSITE" id="PS50076">
    <property type="entry name" value="DNAJ_2"/>
    <property type="match status" value="1"/>
</dbReference>
<dbReference type="SUPFAM" id="SSF158682">
    <property type="entry name" value="TerB-like"/>
    <property type="match status" value="1"/>
</dbReference>
<feature type="domain" description="J" evidence="2">
    <location>
        <begin position="225"/>
        <end position="289"/>
    </location>
</feature>
<dbReference type="Gene3D" id="1.10.3680.10">
    <property type="entry name" value="TerB-like"/>
    <property type="match status" value="1"/>
</dbReference>
<keyword evidence="1" id="KW-0472">Membrane</keyword>
<keyword evidence="1" id="KW-1133">Transmembrane helix</keyword>
<dbReference type="Pfam" id="PF00226">
    <property type="entry name" value="DnaJ"/>
    <property type="match status" value="1"/>
</dbReference>
<dbReference type="Pfam" id="PF05099">
    <property type="entry name" value="TerB"/>
    <property type="match status" value="1"/>
</dbReference>
<proteinExistence type="predicted"/>
<dbReference type="InterPro" id="IPR001623">
    <property type="entry name" value="DnaJ_domain"/>
</dbReference>
<keyword evidence="4" id="KW-1185">Reference proteome</keyword>
<dbReference type="AlphaFoldDB" id="A9HBJ9"/>
<dbReference type="Gene3D" id="1.10.287.110">
    <property type="entry name" value="DnaJ domain"/>
    <property type="match status" value="1"/>
</dbReference>
<dbReference type="CDD" id="cd07316">
    <property type="entry name" value="terB_like_DjlA"/>
    <property type="match status" value="1"/>
</dbReference>
<feature type="transmembrane region" description="Helical" evidence="1">
    <location>
        <begin position="21"/>
        <end position="43"/>
    </location>
</feature>
<organism evidence="3 4">
    <name type="scientific">Gluconacetobacter diazotrophicus (strain ATCC 49037 / DSM 5601 / CCUG 37298 / CIP 103539 / LMG 7603 / PAl5)</name>
    <dbReference type="NCBI Taxonomy" id="272568"/>
    <lineage>
        <taxon>Bacteria</taxon>
        <taxon>Pseudomonadati</taxon>
        <taxon>Pseudomonadota</taxon>
        <taxon>Alphaproteobacteria</taxon>
        <taxon>Acetobacterales</taxon>
        <taxon>Acetobacteraceae</taxon>
        <taxon>Gluconacetobacter</taxon>
    </lineage>
</organism>
<evidence type="ECO:0000313" key="4">
    <source>
        <dbReference type="Proteomes" id="UP000001176"/>
    </source>
</evidence>
<dbReference type="InterPro" id="IPR036869">
    <property type="entry name" value="J_dom_sf"/>
</dbReference>
<evidence type="ECO:0000256" key="1">
    <source>
        <dbReference type="SAM" id="Phobius"/>
    </source>
</evidence>
<dbReference type="PRINTS" id="PR00625">
    <property type="entry name" value="JDOMAIN"/>
</dbReference>
<sequence>MRRSRPSGLEIRAGRMAIWGKLFGGVAGFAVGGPLGAVVGAALGHAADNGSILETPVGGWTDRWGPRMNADPNGAATFVAAKLAAVMGKRDQLYGLVMVVLSAKVAKCDGPVNRAEIDAFKRRFQVPQENAKDVGRLFDQARQRVDDFESFAGELGRAFHDRPDMLEEGLAALFLIARADLPAGETLHPKEVKFLRRVHQAFGLSPGAWDRAESGGARPGVNEVDAYAVLGLARSASDVEVRAAWRELVREHHPDAMAARGASAAALAAAAERIARINAAWDRIKRDRKL</sequence>
<reference evidence="3 4" key="1">
    <citation type="journal article" date="2009" name="BMC Genomics">
        <title>Complete genome sequence of the sugarcane nitrogen-fixing endophyte Gluconacetobacter diazotrophicus Pal5.</title>
        <authorList>
            <person name="Bertalan M."/>
            <person name="Albano R."/>
            <person name="Padua V."/>
            <person name="Rouws L."/>
            <person name="Rojas C."/>
            <person name="Hemerly A."/>
            <person name="Teixeira K."/>
            <person name="Schwab S."/>
            <person name="Araujo J."/>
            <person name="Oliveira A."/>
            <person name="Franca L."/>
            <person name="Magalhaes V."/>
            <person name="Alqueres S."/>
            <person name="Cardoso A."/>
            <person name="Almeida W."/>
            <person name="Loureiro M.M."/>
            <person name="Nogueira E."/>
            <person name="Cidade D."/>
            <person name="Oliveira D."/>
            <person name="Simao T."/>
            <person name="Macedo J."/>
            <person name="Valadao A."/>
            <person name="Dreschsel M."/>
            <person name="Freitas F."/>
            <person name="Vidal M."/>
            <person name="Guedes H."/>
            <person name="Rodrigues E."/>
            <person name="Meneses C."/>
            <person name="Brioso P."/>
            <person name="Pozzer L."/>
            <person name="Figueiredo D."/>
            <person name="Montano H."/>
            <person name="Junior J."/>
            <person name="Filho G."/>
            <person name="Flores V."/>
            <person name="Ferreira B."/>
            <person name="Branco A."/>
            <person name="Gonzalez P."/>
            <person name="Guillobel H."/>
            <person name="Lemos M."/>
            <person name="Seibel L."/>
            <person name="Macedo J."/>
            <person name="Alves-Ferreira M."/>
            <person name="Sachetto-Martins G."/>
            <person name="Coelho A."/>
            <person name="Santos E."/>
            <person name="Amaral G."/>
            <person name="Neves A."/>
            <person name="Pacheco A.B."/>
            <person name="Carvalho D."/>
            <person name="Lery L."/>
            <person name="Bisch P."/>
            <person name="Rossle S.C."/>
            <person name="Urmenyi T."/>
            <person name="Kruger W.V."/>
            <person name="Martins O."/>
            <person name="Baldani J.I."/>
            <person name="Ferreira P.C."/>
        </authorList>
    </citation>
    <scope>NUCLEOTIDE SEQUENCE [LARGE SCALE GENOMIC DNA]</scope>
    <source>
        <strain evidence="4">ATCC 49037 / DSM 5601 / CCUG 37298 / CIP 103539 / LMG 7603 / PAl5</strain>
    </source>
</reference>